<dbReference type="InterPro" id="IPR001623">
    <property type="entry name" value="DnaJ_domain"/>
</dbReference>
<gene>
    <name evidence="3" type="ORF">NEOLEDRAFT_1059739</name>
</gene>
<dbReference type="Gene3D" id="1.10.287.110">
    <property type="entry name" value="DnaJ domain"/>
    <property type="match status" value="1"/>
</dbReference>
<evidence type="ECO:0000313" key="3">
    <source>
        <dbReference type="EMBL" id="KZT27814.1"/>
    </source>
</evidence>
<dbReference type="InterPro" id="IPR036869">
    <property type="entry name" value="J_dom_sf"/>
</dbReference>
<reference evidence="3 4" key="1">
    <citation type="journal article" date="2016" name="Mol. Biol. Evol.">
        <title>Comparative Genomics of Early-Diverging Mushroom-Forming Fungi Provides Insights into the Origins of Lignocellulose Decay Capabilities.</title>
        <authorList>
            <person name="Nagy L.G."/>
            <person name="Riley R."/>
            <person name="Tritt A."/>
            <person name="Adam C."/>
            <person name="Daum C."/>
            <person name="Floudas D."/>
            <person name="Sun H."/>
            <person name="Yadav J.S."/>
            <person name="Pangilinan J."/>
            <person name="Larsson K.H."/>
            <person name="Matsuura K."/>
            <person name="Barry K."/>
            <person name="Labutti K."/>
            <person name="Kuo R."/>
            <person name="Ohm R.A."/>
            <person name="Bhattacharya S.S."/>
            <person name="Shirouzu T."/>
            <person name="Yoshinaga Y."/>
            <person name="Martin F.M."/>
            <person name="Grigoriev I.V."/>
            <person name="Hibbett D.S."/>
        </authorList>
    </citation>
    <scope>NUCLEOTIDE SEQUENCE [LARGE SCALE GENOMIC DNA]</scope>
    <source>
        <strain evidence="3 4">HHB14362 ss-1</strain>
    </source>
</reference>
<dbReference type="InParanoid" id="A0A165U939"/>
<feature type="compositionally biased region" description="Low complexity" evidence="1">
    <location>
        <begin position="324"/>
        <end position="335"/>
    </location>
</feature>
<dbReference type="CDD" id="cd06257">
    <property type="entry name" value="DnaJ"/>
    <property type="match status" value="1"/>
</dbReference>
<dbReference type="PRINTS" id="PR00625">
    <property type="entry name" value="JDOMAIN"/>
</dbReference>
<feature type="compositionally biased region" description="Basic and acidic residues" evidence="1">
    <location>
        <begin position="271"/>
        <end position="283"/>
    </location>
</feature>
<feature type="region of interest" description="Disordered" evidence="1">
    <location>
        <begin position="76"/>
        <end position="97"/>
    </location>
</feature>
<feature type="compositionally biased region" description="Basic and acidic residues" evidence="1">
    <location>
        <begin position="364"/>
        <end position="373"/>
    </location>
</feature>
<dbReference type="EMBL" id="KV425560">
    <property type="protein sequence ID" value="KZT27814.1"/>
    <property type="molecule type" value="Genomic_DNA"/>
</dbReference>
<dbReference type="Pfam" id="PF00226">
    <property type="entry name" value="DnaJ"/>
    <property type="match status" value="1"/>
</dbReference>
<organism evidence="3 4">
    <name type="scientific">Neolentinus lepideus HHB14362 ss-1</name>
    <dbReference type="NCBI Taxonomy" id="1314782"/>
    <lineage>
        <taxon>Eukaryota</taxon>
        <taxon>Fungi</taxon>
        <taxon>Dikarya</taxon>
        <taxon>Basidiomycota</taxon>
        <taxon>Agaricomycotina</taxon>
        <taxon>Agaricomycetes</taxon>
        <taxon>Gloeophyllales</taxon>
        <taxon>Gloeophyllaceae</taxon>
        <taxon>Neolentinus</taxon>
    </lineage>
</organism>
<accession>A0A165U939</accession>
<dbReference type="PANTHER" id="PTHR43948">
    <property type="entry name" value="DNAJ HOMOLOG SUBFAMILY B"/>
    <property type="match status" value="1"/>
</dbReference>
<dbReference type="PROSITE" id="PS50076">
    <property type="entry name" value="DNAJ_2"/>
    <property type="match status" value="1"/>
</dbReference>
<sequence length="407" mass="46087">MTETNLYETLDIAKDASPDDIRRAYKKAALKTHPDRLGPNITPAEKAVAEEQFRRVNHAYEVLNNPENRRIYDMYGRWPPPNATEEPQPRASTHQGNPWGAFDSPFSDPFFNFTDPFGGSRRHFAFTDPFELFNSIFGDIHRRSFDDPFLNELPAPFGGARRSRDPFDAFGGGSMMSPFGGLLGSSMFSPFQQMADSRNANMRSASFTSIGFDNGQERQWVSQSKMTRTINGVTESVWKRTDSDGNEHVTLTYPDGRQRYTINGVEQPADQDNRYLQDSRPDRYLPPPTQQPAQVPFTPPPSYYAEPKPQRSGYEPEPRHSSSSRHSYSSSHAPSQQPPHPYYAAGHFQGGYPESTLHRSSVRHSMEEDHEPVIPDAVPIQDMGVHPPPPLPAEENPRKYCRLQLGR</sequence>
<evidence type="ECO:0000259" key="2">
    <source>
        <dbReference type="PROSITE" id="PS50076"/>
    </source>
</evidence>
<dbReference type="PANTHER" id="PTHR43948:SF10">
    <property type="entry name" value="MRJ, ISOFORM E"/>
    <property type="match status" value="1"/>
</dbReference>
<dbReference type="SUPFAM" id="SSF46565">
    <property type="entry name" value="Chaperone J-domain"/>
    <property type="match status" value="1"/>
</dbReference>
<evidence type="ECO:0000256" key="1">
    <source>
        <dbReference type="SAM" id="MobiDB-lite"/>
    </source>
</evidence>
<dbReference type="AlphaFoldDB" id="A0A165U939"/>
<dbReference type="InterPro" id="IPR018253">
    <property type="entry name" value="DnaJ_domain_CS"/>
</dbReference>
<proteinExistence type="predicted"/>
<feature type="domain" description="J" evidence="2">
    <location>
        <begin position="5"/>
        <end position="76"/>
    </location>
</feature>
<dbReference type="PROSITE" id="PS00636">
    <property type="entry name" value="DNAJ_1"/>
    <property type="match status" value="1"/>
</dbReference>
<feature type="region of interest" description="Disordered" evidence="1">
    <location>
        <begin position="241"/>
        <end position="407"/>
    </location>
</feature>
<dbReference type="OrthoDB" id="442087at2759"/>
<dbReference type="STRING" id="1314782.A0A165U939"/>
<evidence type="ECO:0000313" key="4">
    <source>
        <dbReference type="Proteomes" id="UP000076761"/>
    </source>
</evidence>
<keyword evidence="4" id="KW-1185">Reference proteome</keyword>
<dbReference type="Proteomes" id="UP000076761">
    <property type="component" value="Unassembled WGS sequence"/>
</dbReference>
<name>A0A165U939_9AGAM</name>
<protein>
    <submittedName>
        <fullName evidence="3">DnaJ-domain-containing protein</fullName>
    </submittedName>
</protein>
<dbReference type="SMART" id="SM00271">
    <property type="entry name" value="DnaJ"/>
    <property type="match status" value="1"/>
</dbReference>